<evidence type="ECO:0000256" key="5">
    <source>
        <dbReference type="ARBA" id="ARBA00022692"/>
    </source>
</evidence>
<comment type="similarity">
    <text evidence="3">Belongs to the MNN1/MNT family.</text>
</comment>
<dbReference type="PANTHER" id="PTHR31646">
    <property type="entry name" value="ALPHA-1,2-MANNOSYLTRANSFERASE MNN2"/>
    <property type="match status" value="1"/>
</dbReference>
<dbReference type="InterPro" id="IPR022751">
    <property type="entry name" value="Alpha_mannosyltransferase"/>
</dbReference>
<gene>
    <name evidence="10" type="ORF">FOA43_003753</name>
</gene>
<evidence type="ECO:0000256" key="7">
    <source>
        <dbReference type="ARBA" id="ARBA00022989"/>
    </source>
</evidence>
<dbReference type="KEGG" id="bnn:FOA43_003753"/>
<evidence type="ECO:0000256" key="1">
    <source>
        <dbReference type="ARBA" id="ARBA00004323"/>
    </source>
</evidence>
<dbReference type="GO" id="GO:0000139">
    <property type="term" value="C:Golgi membrane"/>
    <property type="evidence" value="ECO:0007669"/>
    <property type="project" value="UniProtKB-SubCell"/>
</dbReference>
<protein>
    <submittedName>
        <fullName evidence="10">Uncharacterized protein</fullName>
    </submittedName>
</protein>
<evidence type="ECO:0000256" key="3">
    <source>
        <dbReference type="ARBA" id="ARBA00009105"/>
    </source>
</evidence>
<name>A0A875S7X8_EENNA</name>
<keyword evidence="5" id="KW-0812">Transmembrane</keyword>
<keyword evidence="11" id="KW-1185">Reference proteome</keyword>
<reference evidence="10" key="1">
    <citation type="submission" date="2020-10" db="EMBL/GenBank/DDBJ databases">
        <authorList>
            <person name="Roach M.J.R."/>
        </authorList>
    </citation>
    <scope>NUCLEOTIDE SEQUENCE</scope>
    <source>
        <strain evidence="10">CBS 1945</strain>
    </source>
</reference>
<dbReference type="GO" id="GO:0000026">
    <property type="term" value="F:alpha-1,2-mannosyltransferase activity"/>
    <property type="evidence" value="ECO:0007669"/>
    <property type="project" value="TreeGrafter"/>
</dbReference>
<evidence type="ECO:0000256" key="9">
    <source>
        <dbReference type="ARBA" id="ARBA00023136"/>
    </source>
</evidence>
<keyword evidence="7" id="KW-1133">Transmembrane helix</keyword>
<evidence type="ECO:0000313" key="11">
    <source>
        <dbReference type="Proteomes" id="UP000662931"/>
    </source>
</evidence>
<evidence type="ECO:0000256" key="4">
    <source>
        <dbReference type="ARBA" id="ARBA00022679"/>
    </source>
</evidence>
<proteinExistence type="inferred from homology"/>
<dbReference type="GeneID" id="62197153"/>
<keyword evidence="8" id="KW-0333">Golgi apparatus</keyword>
<accession>A0A875S7X8</accession>
<evidence type="ECO:0000256" key="8">
    <source>
        <dbReference type="ARBA" id="ARBA00023034"/>
    </source>
</evidence>
<keyword evidence="9" id="KW-0472">Membrane</keyword>
<organism evidence="10 11">
    <name type="scientific">Eeniella nana</name>
    <name type="common">Yeast</name>
    <name type="synonym">Brettanomyces nanus</name>
    <dbReference type="NCBI Taxonomy" id="13502"/>
    <lineage>
        <taxon>Eukaryota</taxon>
        <taxon>Fungi</taxon>
        <taxon>Dikarya</taxon>
        <taxon>Ascomycota</taxon>
        <taxon>Saccharomycotina</taxon>
        <taxon>Pichiomycetes</taxon>
        <taxon>Pichiales</taxon>
        <taxon>Pichiaceae</taxon>
        <taxon>Brettanomyces</taxon>
    </lineage>
</organism>
<dbReference type="EMBL" id="CP064815">
    <property type="protein sequence ID" value="QPG76365.1"/>
    <property type="molecule type" value="Genomic_DNA"/>
</dbReference>
<keyword evidence="6" id="KW-0735">Signal-anchor</keyword>
<dbReference type="OrthoDB" id="430354at2759"/>
<dbReference type="Pfam" id="PF11051">
    <property type="entry name" value="Mannosyl_trans3"/>
    <property type="match status" value="1"/>
</dbReference>
<dbReference type="InterPro" id="IPR029044">
    <property type="entry name" value="Nucleotide-diphossugar_trans"/>
</dbReference>
<dbReference type="PANTHER" id="PTHR31646:SF1">
    <property type="entry name" value="ALPHA-1,2-MANNOSYLTRANSFERASE MNN2"/>
    <property type="match status" value="1"/>
</dbReference>
<dbReference type="SUPFAM" id="SSF53448">
    <property type="entry name" value="Nucleotide-diphospho-sugar transferases"/>
    <property type="match status" value="1"/>
</dbReference>
<dbReference type="RefSeq" id="XP_038779930.1">
    <property type="nucleotide sequence ID" value="XM_038924002.1"/>
</dbReference>
<evidence type="ECO:0000313" key="10">
    <source>
        <dbReference type="EMBL" id="QPG76365.1"/>
    </source>
</evidence>
<dbReference type="GO" id="GO:0046354">
    <property type="term" value="P:mannan biosynthetic process"/>
    <property type="evidence" value="ECO:0007669"/>
    <property type="project" value="TreeGrafter"/>
</dbReference>
<keyword evidence="4" id="KW-0808">Transferase</keyword>
<evidence type="ECO:0000256" key="2">
    <source>
        <dbReference type="ARBA" id="ARBA00004922"/>
    </source>
</evidence>
<comment type="pathway">
    <text evidence="2">Protein modification; protein glycosylation.</text>
</comment>
<evidence type="ECO:0000256" key="6">
    <source>
        <dbReference type="ARBA" id="ARBA00022968"/>
    </source>
</evidence>
<comment type="subcellular location">
    <subcellularLocation>
        <location evidence="1">Golgi apparatus membrane</location>
        <topology evidence="1">Single-pass type II membrane protein</topology>
    </subcellularLocation>
</comment>
<dbReference type="Proteomes" id="UP000662931">
    <property type="component" value="Chromosome 4"/>
</dbReference>
<sequence>MTNENAEIKNLYFNDNPKMVVTPELVINLLEDESNKFHSEHRAKFEQQLTANMLTQPRPLDFTYTDRHVDFREFMSQFVDLLNKNRLLFPHPERETTSDGKPVIWDTLFLDKPFDVLSQSQLYEMMHFDPASIEDLKLKHRIVTGSLPLVKPTELYHSNGYVMIGGGMYTWYAFLAIQALRKTGARLPLELIIPKQEDREGWLCDELLPVKYNVKCVTFDSIFGPELLKKMGELKGYQFKSFALLGSSFRNVMYLDSDNFAVKNPDYLFESDLYKRYKMITWPDFWRRTSSPSLYSVLGIKVGSLPVRRLNDMFTSPEAYYTKDDLVAVEERVNYHDRSGTLMDWSTESGQFLFDKEAHFNTLLLSLYYNYDGPAGYHPLLSQGGAGEGDKETYVLAAHFLKKVHYQVYRKPDKLYGSFIKDSNWYVDSTIVQMDPVVDYNNLKQIILKNQQQRQHKDSRVYSYDYTYGSFATSGNFKSVPMFYHIHAPKINPFEYVEKDLFTNMEDEPIRNFGNDYPKIGYDLELMIWQTIIKSLCEDQQQFKCFEGLDIGQICNNSVVDERVDWLNRTGRAALDGYLEQTFLGPTELNEEENTKLDDMIYGKFRDSLNYTMTRLPNGKINN</sequence>
<dbReference type="AlphaFoldDB" id="A0A875S7X8"/>